<feature type="transmembrane region" description="Helical" evidence="4">
    <location>
        <begin position="328"/>
        <end position="351"/>
    </location>
</feature>
<dbReference type="PANTHER" id="PTHR45138">
    <property type="entry name" value="REGULATORY COMPONENTS OF SENSORY TRANSDUCTION SYSTEM"/>
    <property type="match status" value="1"/>
</dbReference>
<dbReference type="InterPro" id="IPR011622">
    <property type="entry name" value="7TMR_DISM_rcpt_extracell_dom2"/>
</dbReference>
<dbReference type="PANTHER" id="PTHR45138:SF9">
    <property type="entry name" value="DIGUANYLATE CYCLASE DGCM-RELATED"/>
    <property type="match status" value="1"/>
</dbReference>
<name>A0A9X2HXP7_9GAMM</name>
<dbReference type="Pfam" id="PF00990">
    <property type="entry name" value="GGDEF"/>
    <property type="match status" value="1"/>
</dbReference>
<reference evidence="7" key="2">
    <citation type="submission" date="2023-01" db="EMBL/GenBank/DDBJ databases">
        <title>Gilvimarinus xylanilyticus HB14 isolated from Caulerpa lentillifera aquaculture base in Hainan, China.</title>
        <authorList>
            <person name="Zhang Y.-J."/>
        </authorList>
    </citation>
    <scope>NUCLEOTIDE SEQUENCE</scope>
    <source>
        <strain evidence="7">HB14</strain>
    </source>
</reference>
<reference evidence="7" key="1">
    <citation type="submission" date="2022-05" db="EMBL/GenBank/DDBJ databases">
        <authorList>
            <person name="Sun H.-N."/>
        </authorList>
    </citation>
    <scope>NUCLEOTIDE SEQUENCE</scope>
    <source>
        <strain evidence="7">HB14</strain>
    </source>
</reference>
<accession>A0A9X2HXP7</accession>
<organism evidence="7 8">
    <name type="scientific">Gilvimarinus xylanilyticus</name>
    <dbReference type="NCBI Taxonomy" id="2944139"/>
    <lineage>
        <taxon>Bacteria</taxon>
        <taxon>Pseudomonadati</taxon>
        <taxon>Pseudomonadota</taxon>
        <taxon>Gammaproteobacteria</taxon>
        <taxon>Cellvibrionales</taxon>
        <taxon>Cellvibrionaceae</taxon>
        <taxon>Gilvimarinus</taxon>
    </lineage>
</organism>
<dbReference type="CDD" id="cd01949">
    <property type="entry name" value="GGDEF"/>
    <property type="match status" value="1"/>
</dbReference>
<proteinExistence type="predicted"/>
<dbReference type="Gene3D" id="2.60.40.2380">
    <property type="match status" value="1"/>
</dbReference>
<keyword evidence="4" id="KW-1133">Transmembrane helix</keyword>
<dbReference type="RefSeq" id="WP_253967879.1">
    <property type="nucleotide sequence ID" value="NZ_JAMFTH010000002.1"/>
</dbReference>
<dbReference type="InterPro" id="IPR050469">
    <property type="entry name" value="Diguanylate_Cyclase"/>
</dbReference>
<evidence type="ECO:0000256" key="3">
    <source>
        <dbReference type="ARBA" id="ARBA00034247"/>
    </source>
</evidence>
<dbReference type="SUPFAM" id="SSF55073">
    <property type="entry name" value="Nucleotide cyclase"/>
    <property type="match status" value="1"/>
</dbReference>
<feature type="domain" description="GGDEF" evidence="6">
    <location>
        <begin position="422"/>
        <end position="557"/>
    </location>
</feature>
<dbReference type="InterPro" id="IPR043128">
    <property type="entry name" value="Rev_trsase/Diguanyl_cyclase"/>
</dbReference>
<feature type="transmembrane region" description="Helical" evidence="4">
    <location>
        <begin position="293"/>
        <end position="316"/>
    </location>
</feature>
<comment type="caution">
    <text evidence="7">The sequence shown here is derived from an EMBL/GenBank/DDBJ whole genome shotgun (WGS) entry which is preliminary data.</text>
</comment>
<dbReference type="NCBIfam" id="TIGR00254">
    <property type="entry name" value="GGDEF"/>
    <property type="match status" value="1"/>
</dbReference>
<evidence type="ECO:0000313" key="7">
    <source>
        <dbReference type="EMBL" id="MCP8899584.1"/>
    </source>
</evidence>
<dbReference type="InterPro" id="IPR029787">
    <property type="entry name" value="Nucleotide_cyclase"/>
</dbReference>
<dbReference type="GO" id="GO:0005886">
    <property type="term" value="C:plasma membrane"/>
    <property type="evidence" value="ECO:0007669"/>
    <property type="project" value="TreeGrafter"/>
</dbReference>
<feature type="chain" id="PRO_5040962561" description="diguanylate cyclase" evidence="5">
    <location>
        <begin position="18"/>
        <end position="557"/>
    </location>
</feature>
<dbReference type="EC" id="2.7.7.65" evidence="2"/>
<dbReference type="EMBL" id="JAMFTH010000002">
    <property type="protein sequence ID" value="MCP8899584.1"/>
    <property type="molecule type" value="Genomic_DNA"/>
</dbReference>
<dbReference type="AlphaFoldDB" id="A0A9X2HXP7"/>
<dbReference type="InterPro" id="IPR011623">
    <property type="entry name" value="7TMR_DISM_rcpt_extracell_dom1"/>
</dbReference>
<dbReference type="FunFam" id="3.30.70.270:FF:000001">
    <property type="entry name" value="Diguanylate cyclase domain protein"/>
    <property type="match status" value="1"/>
</dbReference>
<dbReference type="Pfam" id="PF07696">
    <property type="entry name" value="7TMR-DISMED2"/>
    <property type="match status" value="1"/>
</dbReference>
<evidence type="ECO:0000256" key="2">
    <source>
        <dbReference type="ARBA" id="ARBA00012528"/>
    </source>
</evidence>
<feature type="transmembrane region" description="Helical" evidence="4">
    <location>
        <begin position="270"/>
        <end position="287"/>
    </location>
</feature>
<comment type="catalytic activity">
    <reaction evidence="3">
        <text>2 GTP = 3',3'-c-di-GMP + 2 diphosphate</text>
        <dbReference type="Rhea" id="RHEA:24898"/>
        <dbReference type="ChEBI" id="CHEBI:33019"/>
        <dbReference type="ChEBI" id="CHEBI:37565"/>
        <dbReference type="ChEBI" id="CHEBI:58805"/>
        <dbReference type="EC" id="2.7.7.65"/>
    </reaction>
</comment>
<dbReference type="Proteomes" id="UP001139319">
    <property type="component" value="Unassembled WGS sequence"/>
</dbReference>
<keyword evidence="4" id="KW-0812">Transmembrane</keyword>
<evidence type="ECO:0000313" key="8">
    <source>
        <dbReference type="Proteomes" id="UP001139319"/>
    </source>
</evidence>
<comment type="cofactor">
    <cofactor evidence="1">
        <name>Mg(2+)</name>
        <dbReference type="ChEBI" id="CHEBI:18420"/>
    </cofactor>
</comment>
<keyword evidence="4" id="KW-0472">Membrane</keyword>
<feature type="signal peptide" evidence="5">
    <location>
        <begin position="1"/>
        <end position="17"/>
    </location>
</feature>
<keyword evidence="5" id="KW-0732">Signal</keyword>
<dbReference type="GO" id="GO:0043709">
    <property type="term" value="P:cell adhesion involved in single-species biofilm formation"/>
    <property type="evidence" value="ECO:0007669"/>
    <property type="project" value="TreeGrafter"/>
</dbReference>
<dbReference type="SMART" id="SM00267">
    <property type="entry name" value="GGDEF"/>
    <property type="match status" value="1"/>
</dbReference>
<dbReference type="Gene3D" id="3.30.70.270">
    <property type="match status" value="1"/>
</dbReference>
<gene>
    <name evidence="7" type="ORF">M6D89_09760</name>
</gene>
<evidence type="ECO:0000256" key="1">
    <source>
        <dbReference type="ARBA" id="ARBA00001946"/>
    </source>
</evidence>
<feature type="transmembrane region" description="Helical" evidence="4">
    <location>
        <begin position="173"/>
        <end position="195"/>
    </location>
</feature>
<feature type="transmembrane region" description="Helical" evidence="4">
    <location>
        <begin position="357"/>
        <end position="379"/>
    </location>
</feature>
<evidence type="ECO:0000256" key="4">
    <source>
        <dbReference type="SAM" id="Phobius"/>
    </source>
</evidence>
<evidence type="ECO:0000259" key="6">
    <source>
        <dbReference type="PROSITE" id="PS50887"/>
    </source>
</evidence>
<dbReference type="GO" id="GO:0052621">
    <property type="term" value="F:diguanylate cyclase activity"/>
    <property type="evidence" value="ECO:0007669"/>
    <property type="project" value="UniProtKB-EC"/>
</dbReference>
<dbReference type="Pfam" id="PF07695">
    <property type="entry name" value="7TMR-DISM_7TM"/>
    <property type="match status" value="1"/>
</dbReference>
<protein>
    <recommendedName>
        <fullName evidence="2">diguanylate cyclase</fullName>
        <ecNumber evidence="2">2.7.7.65</ecNumber>
    </recommendedName>
</protein>
<dbReference type="InterPro" id="IPR000160">
    <property type="entry name" value="GGDEF_dom"/>
</dbReference>
<sequence>MTFALAALLLDAGYALSAPPLQHDASLPPARYLLADQRLSLEQAMASSNWLPLTAKRANQGLSRRDHWVHFTFDNSTDQPQTRFLVSQTSYLDTVNVFYQDANGTPQALHLSDRQPFSERPVEYRTLTAPLTFAPHTNTDVYLQAYNQKTDSVTLGFQLLTPQQFNAIQQRDYAAMGAFYGALGILIIISLVFAVMLRQINALYYALFLLSSAVMWLPLNGLGYQWLWPNAVYWHNEGIHLSYLGFVFFALQFSKSFLQLRRFSSALLRIFQILQFFALASIALRLAGFYEPVLYLSFILLILLALVIPLASALVWRQGLGYALWSLLAWLLYAAGLISSIISATTSWLPWGMTPLLLAQSASMLETIFLMIGMATWLVNLELERQKALALANEDPLTELGNRRLLQTAFEHYSNTFSRDTRPAFLIMIDLDYFKIINDTYGHDAGDQVLREVGQLLKRNCREEDVVTRFGGEEFAILLRAADQERALSIAERIRHEFSTNPTHYAGQDIAHTLCCGIAEVLNTQWQPSVQEMMRHADEALYQAKAAGRNQNHLYCP</sequence>
<feature type="transmembrane region" description="Helical" evidence="4">
    <location>
        <begin position="239"/>
        <end position="258"/>
    </location>
</feature>
<evidence type="ECO:0000256" key="5">
    <source>
        <dbReference type="SAM" id="SignalP"/>
    </source>
</evidence>
<feature type="transmembrane region" description="Helical" evidence="4">
    <location>
        <begin position="202"/>
        <end position="219"/>
    </location>
</feature>
<dbReference type="GO" id="GO:1902201">
    <property type="term" value="P:negative regulation of bacterial-type flagellum-dependent cell motility"/>
    <property type="evidence" value="ECO:0007669"/>
    <property type="project" value="TreeGrafter"/>
</dbReference>
<keyword evidence="8" id="KW-1185">Reference proteome</keyword>
<dbReference type="PROSITE" id="PS50887">
    <property type="entry name" value="GGDEF"/>
    <property type="match status" value="1"/>
</dbReference>